<name>B1KN95_SHEWM</name>
<gene>
    <name evidence="3" type="ordered locus">Swoo_0291</name>
</gene>
<dbReference type="EMBL" id="CP000961">
    <property type="protein sequence ID" value="ACA84592.1"/>
    <property type="molecule type" value="Genomic_DNA"/>
</dbReference>
<dbReference type="InterPro" id="IPR038678">
    <property type="entry name" value="Spondin_N_sf"/>
</dbReference>
<sequence precursor="true">MNLNKVSKILILNGLMLAAPSMAAELEISITNLTQGNHFTPILITAHDNTSHQFQAGEMASPALQKMAEGGDIADLMAAATGNNELTVGNPAEGLLAPGGKVNEIMLDTQSMTHLSIVAMVLPTNDAFIGLDAWEIPTTPGTYTINVNAYDAGTEANDEIVNGGGMPGAPGIPAAPGMDAGMNGTGVSDTSANDKVHIHAGVLGDMDEAGGISDLDSRIHRWLNPVARVVVEVK</sequence>
<evidence type="ECO:0000259" key="2">
    <source>
        <dbReference type="Pfam" id="PF06468"/>
    </source>
</evidence>
<dbReference type="InterPro" id="IPR009465">
    <property type="entry name" value="Spondin_N"/>
</dbReference>
<reference evidence="3 4" key="1">
    <citation type="submission" date="2008-02" db="EMBL/GenBank/DDBJ databases">
        <title>Complete sequence of Shewanella woodyi ATCC 51908.</title>
        <authorList>
            <consortium name="US DOE Joint Genome Institute"/>
            <person name="Copeland A."/>
            <person name="Lucas S."/>
            <person name="Lapidus A."/>
            <person name="Glavina del Rio T."/>
            <person name="Dalin E."/>
            <person name="Tice H."/>
            <person name="Bruce D."/>
            <person name="Goodwin L."/>
            <person name="Pitluck S."/>
            <person name="Sims D."/>
            <person name="Brettin T."/>
            <person name="Detter J.C."/>
            <person name="Han C."/>
            <person name="Kuske C.R."/>
            <person name="Schmutz J."/>
            <person name="Larimer F."/>
            <person name="Land M."/>
            <person name="Hauser L."/>
            <person name="Kyrpides N."/>
            <person name="Lykidis A."/>
            <person name="Zhao J.-S."/>
            <person name="Richardson P."/>
        </authorList>
    </citation>
    <scope>NUCLEOTIDE SEQUENCE [LARGE SCALE GENOMIC DNA]</scope>
    <source>
        <strain evidence="4">ATCC 51908 / MS32</strain>
    </source>
</reference>
<feature type="chain" id="PRO_5002766885" description="Spondin domain-containing protein" evidence="1">
    <location>
        <begin position="24"/>
        <end position="234"/>
    </location>
</feature>
<feature type="domain" description="Spondin" evidence="2">
    <location>
        <begin position="37"/>
        <end position="156"/>
    </location>
</feature>
<evidence type="ECO:0000256" key="1">
    <source>
        <dbReference type="SAM" id="SignalP"/>
    </source>
</evidence>
<feature type="signal peptide" evidence="1">
    <location>
        <begin position="1"/>
        <end position="23"/>
    </location>
</feature>
<dbReference type="AlphaFoldDB" id="B1KN95"/>
<evidence type="ECO:0000313" key="4">
    <source>
        <dbReference type="Proteomes" id="UP000002168"/>
    </source>
</evidence>
<protein>
    <recommendedName>
        <fullName evidence="2">Spondin domain-containing protein</fullName>
    </recommendedName>
</protein>
<keyword evidence="1" id="KW-0732">Signal</keyword>
<dbReference type="NCBIfam" id="NF038123">
    <property type="entry name" value="NF038123_dom"/>
    <property type="match status" value="1"/>
</dbReference>
<dbReference type="STRING" id="392500.Swoo_0291"/>
<dbReference type="eggNOG" id="ENOG502ZFV4">
    <property type="taxonomic scope" value="Bacteria"/>
</dbReference>
<accession>B1KN95</accession>
<dbReference type="Gene3D" id="2.60.40.2130">
    <property type="entry name" value="F-spondin domain"/>
    <property type="match status" value="1"/>
</dbReference>
<dbReference type="RefSeq" id="WP_012322941.1">
    <property type="nucleotide sequence ID" value="NC_010506.1"/>
</dbReference>
<dbReference type="Pfam" id="PF06468">
    <property type="entry name" value="Spond_N"/>
    <property type="match status" value="1"/>
</dbReference>
<dbReference type="HOGENOM" id="CLU_097554_0_0_6"/>
<organism evidence="3 4">
    <name type="scientific">Shewanella woodyi (strain ATCC 51908 / MS32)</name>
    <dbReference type="NCBI Taxonomy" id="392500"/>
    <lineage>
        <taxon>Bacteria</taxon>
        <taxon>Pseudomonadati</taxon>
        <taxon>Pseudomonadota</taxon>
        <taxon>Gammaproteobacteria</taxon>
        <taxon>Alteromonadales</taxon>
        <taxon>Shewanellaceae</taxon>
        <taxon>Shewanella</taxon>
    </lineage>
</organism>
<proteinExistence type="predicted"/>
<dbReference type="KEGG" id="swd:Swoo_0291"/>
<keyword evidence="4" id="KW-1185">Reference proteome</keyword>
<evidence type="ECO:0000313" key="3">
    <source>
        <dbReference type="EMBL" id="ACA84592.1"/>
    </source>
</evidence>
<dbReference type="Proteomes" id="UP000002168">
    <property type="component" value="Chromosome"/>
</dbReference>